<keyword evidence="3" id="KW-1185">Reference proteome</keyword>
<feature type="region of interest" description="Disordered" evidence="1">
    <location>
        <begin position="52"/>
        <end position="92"/>
    </location>
</feature>
<accession>A0AAV2NG57</accession>
<dbReference type="EMBL" id="OZ034837">
    <property type="protein sequence ID" value="CAL1678522.1"/>
    <property type="molecule type" value="Genomic_DNA"/>
</dbReference>
<organism evidence="2 3">
    <name type="scientific">Lasius platythorax</name>
    <dbReference type="NCBI Taxonomy" id="488582"/>
    <lineage>
        <taxon>Eukaryota</taxon>
        <taxon>Metazoa</taxon>
        <taxon>Ecdysozoa</taxon>
        <taxon>Arthropoda</taxon>
        <taxon>Hexapoda</taxon>
        <taxon>Insecta</taxon>
        <taxon>Pterygota</taxon>
        <taxon>Neoptera</taxon>
        <taxon>Endopterygota</taxon>
        <taxon>Hymenoptera</taxon>
        <taxon>Apocrita</taxon>
        <taxon>Aculeata</taxon>
        <taxon>Formicoidea</taxon>
        <taxon>Formicidae</taxon>
        <taxon>Formicinae</taxon>
        <taxon>Lasius</taxon>
        <taxon>Lasius</taxon>
    </lineage>
</organism>
<dbReference type="AlphaFoldDB" id="A0AAV2NG57"/>
<proteinExistence type="predicted"/>
<reference evidence="2" key="1">
    <citation type="submission" date="2024-04" db="EMBL/GenBank/DDBJ databases">
        <authorList>
            <consortium name="Molecular Ecology Group"/>
        </authorList>
    </citation>
    <scope>NUCLEOTIDE SEQUENCE</scope>
</reference>
<dbReference type="Proteomes" id="UP001497644">
    <property type="component" value="Chromosome 14"/>
</dbReference>
<evidence type="ECO:0000313" key="2">
    <source>
        <dbReference type="EMBL" id="CAL1678522.1"/>
    </source>
</evidence>
<evidence type="ECO:0000313" key="3">
    <source>
        <dbReference type="Proteomes" id="UP001497644"/>
    </source>
</evidence>
<sequence>MSSMLTAVILSQPHEGPFPVITKINDTVFRINYKGQPTTINVDRLKPAFIEATEPQGQRNAEESEPQPGPSNANPDTSHIPRKSTKAVRFAT</sequence>
<gene>
    <name evidence="2" type="ORF">LPLAT_LOCUS4353</name>
</gene>
<evidence type="ECO:0000256" key="1">
    <source>
        <dbReference type="SAM" id="MobiDB-lite"/>
    </source>
</evidence>
<name>A0AAV2NG57_9HYME</name>
<protein>
    <submittedName>
        <fullName evidence="2">Uncharacterized protein</fullName>
    </submittedName>
</protein>